<dbReference type="OrthoDB" id="4361812at2"/>
<evidence type="ECO:0000313" key="2">
    <source>
        <dbReference type="Proteomes" id="UP000233249"/>
    </source>
</evidence>
<sequence>MSTLTRADVEALIQEARDSFQCLDLVERDLSGLDLSSFNLQGAYLRGSNLRGTDLRWANLEEARWDGLAIQSIPSGRVYLIPTPDGWYMHVGCWKGAPDELRRLIAQDEDWPEAEGEEITRRRPYLEAALALCEAHMADHADVIDKLRERWGSADEEAAA</sequence>
<protein>
    <submittedName>
        <fullName evidence="1">Pentapeptide repeat-containing protein</fullName>
    </submittedName>
</protein>
<dbReference type="SUPFAM" id="SSF141571">
    <property type="entry name" value="Pentapeptide repeat-like"/>
    <property type="match status" value="1"/>
</dbReference>
<dbReference type="Proteomes" id="UP000233249">
    <property type="component" value="Unassembled WGS sequence"/>
</dbReference>
<dbReference type="Pfam" id="PF00805">
    <property type="entry name" value="Pentapeptide"/>
    <property type="match status" value="1"/>
</dbReference>
<gene>
    <name evidence="1" type="ORF">CXB45_03030</name>
</gene>
<dbReference type="STRING" id="1121365.GCA_000375365_02245"/>
<dbReference type="EMBL" id="PJAF01000006">
    <property type="protein sequence ID" value="PKF69206.1"/>
    <property type="molecule type" value="Genomic_DNA"/>
</dbReference>
<dbReference type="AlphaFoldDB" id="A0A2N0X911"/>
<dbReference type="RefSeq" id="WP_101173206.1">
    <property type="nucleotide sequence ID" value="NZ_JAKRKB010000012.1"/>
</dbReference>
<reference evidence="1 2" key="1">
    <citation type="submission" date="2017-12" db="EMBL/GenBank/DDBJ databases">
        <title>Corynebacterium mastitidis 16-1433 Genome.</title>
        <authorList>
            <person name="Gulvik C.A."/>
        </authorList>
    </citation>
    <scope>NUCLEOTIDE SEQUENCE [LARGE SCALE GENOMIC DNA]</scope>
    <source>
        <strain evidence="1 2">16-1433</strain>
    </source>
</reference>
<evidence type="ECO:0000313" key="1">
    <source>
        <dbReference type="EMBL" id="PKF69206.1"/>
    </source>
</evidence>
<organism evidence="1 2">
    <name type="scientific">Corynebacterium mastitidis</name>
    <dbReference type="NCBI Taxonomy" id="161890"/>
    <lineage>
        <taxon>Bacteria</taxon>
        <taxon>Bacillati</taxon>
        <taxon>Actinomycetota</taxon>
        <taxon>Actinomycetes</taxon>
        <taxon>Mycobacteriales</taxon>
        <taxon>Corynebacteriaceae</taxon>
        <taxon>Corynebacterium</taxon>
    </lineage>
</organism>
<comment type="caution">
    <text evidence="1">The sequence shown here is derived from an EMBL/GenBank/DDBJ whole genome shotgun (WGS) entry which is preliminary data.</text>
</comment>
<accession>A0A2N0X911</accession>
<dbReference type="InterPro" id="IPR001646">
    <property type="entry name" value="5peptide_repeat"/>
</dbReference>
<proteinExistence type="predicted"/>
<dbReference type="Gene3D" id="2.160.20.80">
    <property type="entry name" value="E3 ubiquitin-protein ligase SopA"/>
    <property type="match status" value="1"/>
</dbReference>
<name>A0A2N0X911_9CORY</name>